<dbReference type="SUPFAM" id="SSF53335">
    <property type="entry name" value="S-adenosyl-L-methionine-dependent methyltransferases"/>
    <property type="match status" value="1"/>
</dbReference>
<comment type="caution">
    <text evidence="1">The sequence shown here is derived from an EMBL/GenBank/DDBJ whole genome shotgun (WGS) entry which is preliminary data.</text>
</comment>
<dbReference type="AlphaFoldDB" id="A0A7C8ME12"/>
<dbReference type="OrthoDB" id="184880at2759"/>
<keyword evidence="2" id="KW-1185">Reference proteome</keyword>
<dbReference type="Proteomes" id="UP000481861">
    <property type="component" value="Unassembled WGS sequence"/>
</dbReference>
<proteinExistence type="predicted"/>
<evidence type="ECO:0008006" key="3">
    <source>
        <dbReference type="Google" id="ProtNLM"/>
    </source>
</evidence>
<gene>
    <name evidence="1" type="ORF">BDV95DRAFT_603328</name>
</gene>
<evidence type="ECO:0000313" key="1">
    <source>
        <dbReference type="EMBL" id="KAF2875936.1"/>
    </source>
</evidence>
<evidence type="ECO:0000313" key="2">
    <source>
        <dbReference type="Proteomes" id="UP000481861"/>
    </source>
</evidence>
<accession>A0A7C8ME12</accession>
<dbReference type="Gene3D" id="3.40.50.150">
    <property type="entry name" value="Vaccinia Virus protein VP39"/>
    <property type="match status" value="1"/>
</dbReference>
<name>A0A7C8ME12_9PLEO</name>
<protein>
    <recommendedName>
        <fullName evidence="3">S-adenosyl-L-methionine-dependent methyltransferase</fullName>
    </recommendedName>
</protein>
<dbReference type="EMBL" id="JAADJZ010000004">
    <property type="protein sequence ID" value="KAF2875936.1"/>
    <property type="molecule type" value="Genomic_DNA"/>
</dbReference>
<sequence length="287" mass="32162">MSDDTSDNQYVLRNENELTRQHLQHAVIKDAMGGQLLFAPLDLHSSPPLRILDSCTADGTWIRDLQTSTPSTVEQQPVFVGTDIEKSYFPAQPWGNNTQYQVQNVTKPWPKEWINGFDIVHQRLALSCPGDGVATKSLIANYAEMLKPGGWIQIVELADWTSENDGPAWRDMMICLSDMIRCIGSSLEHVHRVKGWFEELGLVDVEERVVVANYGTREDKQLEAVGKEAALLTARGILPVVASFPQESLTLPKERVHQIKSELEKELGGTVSSAHWRYKVVCGRKPT</sequence>
<organism evidence="1 2">
    <name type="scientific">Massariosphaeria phaeospora</name>
    <dbReference type="NCBI Taxonomy" id="100035"/>
    <lineage>
        <taxon>Eukaryota</taxon>
        <taxon>Fungi</taxon>
        <taxon>Dikarya</taxon>
        <taxon>Ascomycota</taxon>
        <taxon>Pezizomycotina</taxon>
        <taxon>Dothideomycetes</taxon>
        <taxon>Pleosporomycetidae</taxon>
        <taxon>Pleosporales</taxon>
        <taxon>Pleosporales incertae sedis</taxon>
        <taxon>Massariosphaeria</taxon>
    </lineage>
</organism>
<reference evidence="1 2" key="1">
    <citation type="submission" date="2020-01" db="EMBL/GenBank/DDBJ databases">
        <authorList>
            <consortium name="DOE Joint Genome Institute"/>
            <person name="Haridas S."/>
            <person name="Albert R."/>
            <person name="Binder M."/>
            <person name="Bloem J."/>
            <person name="Labutti K."/>
            <person name="Salamov A."/>
            <person name="Andreopoulos B."/>
            <person name="Baker S.E."/>
            <person name="Barry K."/>
            <person name="Bills G."/>
            <person name="Bluhm B.H."/>
            <person name="Cannon C."/>
            <person name="Castanera R."/>
            <person name="Culley D.E."/>
            <person name="Daum C."/>
            <person name="Ezra D."/>
            <person name="Gonzalez J.B."/>
            <person name="Henrissat B."/>
            <person name="Kuo A."/>
            <person name="Liang C."/>
            <person name="Lipzen A."/>
            <person name="Lutzoni F."/>
            <person name="Magnuson J."/>
            <person name="Mondo S."/>
            <person name="Nolan M."/>
            <person name="Ohm R."/>
            <person name="Pangilinan J."/>
            <person name="Park H.-J.H."/>
            <person name="Ramirez L."/>
            <person name="Alfaro M."/>
            <person name="Sun H."/>
            <person name="Tritt A."/>
            <person name="Yoshinaga Y."/>
            <person name="Zwiers L.-H.L."/>
            <person name="Turgeon B.G."/>
            <person name="Goodwin S.B."/>
            <person name="Spatafora J.W."/>
            <person name="Crous P.W."/>
            <person name="Grigoriev I.V."/>
        </authorList>
    </citation>
    <scope>NUCLEOTIDE SEQUENCE [LARGE SCALE GENOMIC DNA]</scope>
    <source>
        <strain evidence="1 2">CBS 611.86</strain>
    </source>
</reference>
<dbReference type="InterPro" id="IPR029063">
    <property type="entry name" value="SAM-dependent_MTases_sf"/>
</dbReference>